<keyword evidence="6" id="KW-1185">Reference proteome</keyword>
<gene>
    <name evidence="5" type="primary">LHP1_1</name>
    <name evidence="5" type="ORF">PIB30_016757</name>
</gene>
<feature type="region of interest" description="Disordered" evidence="3">
    <location>
        <begin position="58"/>
        <end position="132"/>
    </location>
</feature>
<feature type="region of interest" description="Disordered" evidence="3">
    <location>
        <begin position="1"/>
        <end position="37"/>
    </location>
</feature>
<feature type="compositionally biased region" description="Gly residues" evidence="3">
    <location>
        <begin position="327"/>
        <end position="339"/>
    </location>
</feature>
<dbReference type="InterPro" id="IPR016197">
    <property type="entry name" value="Chromo-like_dom_sf"/>
</dbReference>
<dbReference type="InterPro" id="IPR044251">
    <property type="entry name" value="LHP1-like"/>
</dbReference>
<dbReference type="InterPro" id="IPR000953">
    <property type="entry name" value="Chromo/chromo_shadow_dom"/>
</dbReference>
<feature type="region of interest" description="Disordered" evidence="3">
    <location>
        <begin position="268"/>
        <end position="301"/>
    </location>
</feature>
<comment type="caution">
    <text evidence="5">The sequence shown here is derived from an EMBL/GenBank/DDBJ whole genome shotgun (WGS) entry which is preliminary data.</text>
</comment>
<feature type="region of interest" description="Disordered" evidence="3">
    <location>
        <begin position="184"/>
        <end position="243"/>
    </location>
</feature>
<name>A0ABU6Q8D5_9FABA</name>
<dbReference type="PROSITE" id="PS00598">
    <property type="entry name" value="CHROMO_1"/>
    <property type="match status" value="1"/>
</dbReference>
<feature type="compositionally biased region" description="Low complexity" evidence="3">
    <location>
        <begin position="58"/>
        <end position="72"/>
    </location>
</feature>
<dbReference type="SUPFAM" id="SSF54160">
    <property type="entry name" value="Chromo domain-like"/>
    <property type="match status" value="1"/>
</dbReference>
<feature type="domain" description="Chromo" evidence="4">
    <location>
        <begin position="133"/>
        <end position="181"/>
    </location>
</feature>
<feature type="compositionally biased region" description="Basic and acidic residues" evidence="3">
    <location>
        <begin position="96"/>
        <end position="106"/>
    </location>
</feature>
<dbReference type="SMART" id="SM00300">
    <property type="entry name" value="ChSh"/>
    <property type="match status" value="1"/>
</dbReference>
<sequence>MKGGGKRKASASEPQNDSNDAEPSTASGPAQLLADSVTVPVPEDFAVAAAAGEGANAVVHGDSGVDSVGTGDQPVPLAENQNMEESQVAGEGEQQQQREDLLRVEDSEGEEEEEMEDDDDGEEGSTRLPEGYYEVEALRRKRVRKGEIQYLVKWLDWPETANTWEPLENLEGVPEIVQAFELSWNSGPQRKPRRKNVTQRSVPKKRVERSDTPYSLRRFPASTSTSNHAQSAPPPPITGLNYADIPAFPQPVLFADEVENKGNAGILRNAAQPNGGRLGNASGSVGVANEEPDYDPKLSELRSSTANGYDADRLAIQFQDTSSVLGNGHGEGQPNGGGLESSQSGATRGARKRKSGSVKRFNRDLYSGEPLNLQNPTGISDASAQPGAATNRKVDPPKPSNPIVKILRPVNCIPPIPINTGDVVVSFLVMRADGSEIMVDNQFLKRNYPIMLIDFYEQHLRYSPTHHD</sequence>
<evidence type="ECO:0000256" key="2">
    <source>
        <dbReference type="ARBA" id="ARBA00023242"/>
    </source>
</evidence>
<comment type="subcellular location">
    <subcellularLocation>
        <location evidence="1">Nucleus</location>
    </subcellularLocation>
</comment>
<accession>A0ABU6Q8D5</accession>
<dbReference type="Proteomes" id="UP001341840">
    <property type="component" value="Unassembled WGS sequence"/>
</dbReference>
<dbReference type="EMBL" id="JASCZI010000048">
    <property type="protein sequence ID" value="MED6107719.1"/>
    <property type="molecule type" value="Genomic_DNA"/>
</dbReference>
<organism evidence="5 6">
    <name type="scientific">Stylosanthes scabra</name>
    <dbReference type="NCBI Taxonomy" id="79078"/>
    <lineage>
        <taxon>Eukaryota</taxon>
        <taxon>Viridiplantae</taxon>
        <taxon>Streptophyta</taxon>
        <taxon>Embryophyta</taxon>
        <taxon>Tracheophyta</taxon>
        <taxon>Spermatophyta</taxon>
        <taxon>Magnoliopsida</taxon>
        <taxon>eudicotyledons</taxon>
        <taxon>Gunneridae</taxon>
        <taxon>Pentapetalae</taxon>
        <taxon>rosids</taxon>
        <taxon>fabids</taxon>
        <taxon>Fabales</taxon>
        <taxon>Fabaceae</taxon>
        <taxon>Papilionoideae</taxon>
        <taxon>50 kb inversion clade</taxon>
        <taxon>dalbergioids sensu lato</taxon>
        <taxon>Dalbergieae</taxon>
        <taxon>Pterocarpus clade</taxon>
        <taxon>Stylosanthes</taxon>
    </lineage>
</organism>
<dbReference type="Gene3D" id="2.40.50.40">
    <property type="match status" value="1"/>
</dbReference>
<dbReference type="SMART" id="SM00298">
    <property type="entry name" value="CHROMO"/>
    <property type="match status" value="1"/>
</dbReference>
<protein>
    <submittedName>
        <fullName evidence="5">La ribonucleoprotein</fullName>
    </submittedName>
</protein>
<feature type="compositionally biased region" description="Basic residues" evidence="3">
    <location>
        <begin position="190"/>
        <end position="207"/>
    </location>
</feature>
<feature type="compositionally biased region" description="Polar residues" evidence="3">
    <location>
        <begin position="12"/>
        <end position="28"/>
    </location>
</feature>
<evidence type="ECO:0000313" key="5">
    <source>
        <dbReference type="EMBL" id="MED6107719.1"/>
    </source>
</evidence>
<dbReference type="PANTHER" id="PTHR47240">
    <property type="entry name" value="CHROMO DOMAIN-CONTAINING PROTEIN LHP1"/>
    <property type="match status" value="1"/>
</dbReference>
<dbReference type="InterPro" id="IPR008251">
    <property type="entry name" value="Chromo_shadow_dom"/>
</dbReference>
<proteinExistence type="predicted"/>
<dbReference type="PANTHER" id="PTHR47240:SF2">
    <property type="entry name" value="CHROMO DOMAIN-CONTAINING PROTEIN LHP1"/>
    <property type="match status" value="1"/>
</dbReference>
<dbReference type="CDD" id="cd00024">
    <property type="entry name" value="CD_CSD"/>
    <property type="match status" value="1"/>
</dbReference>
<dbReference type="InterPro" id="IPR023779">
    <property type="entry name" value="Chromodomain_CS"/>
</dbReference>
<feature type="compositionally biased region" description="Polar residues" evidence="3">
    <location>
        <begin position="221"/>
        <end position="230"/>
    </location>
</feature>
<feature type="compositionally biased region" description="Acidic residues" evidence="3">
    <location>
        <begin position="107"/>
        <end position="123"/>
    </location>
</feature>
<dbReference type="InterPro" id="IPR023780">
    <property type="entry name" value="Chromo_domain"/>
</dbReference>
<evidence type="ECO:0000313" key="6">
    <source>
        <dbReference type="Proteomes" id="UP001341840"/>
    </source>
</evidence>
<evidence type="ECO:0000256" key="1">
    <source>
        <dbReference type="ARBA" id="ARBA00004123"/>
    </source>
</evidence>
<evidence type="ECO:0000259" key="4">
    <source>
        <dbReference type="PROSITE" id="PS50013"/>
    </source>
</evidence>
<dbReference type="PROSITE" id="PS50013">
    <property type="entry name" value="CHROMO_2"/>
    <property type="match status" value="1"/>
</dbReference>
<dbReference type="GO" id="GO:1990904">
    <property type="term" value="C:ribonucleoprotein complex"/>
    <property type="evidence" value="ECO:0007669"/>
    <property type="project" value="UniProtKB-KW"/>
</dbReference>
<keyword evidence="5" id="KW-0687">Ribonucleoprotein</keyword>
<dbReference type="Pfam" id="PF00385">
    <property type="entry name" value="Chromo"/>
    <property type="match status" value="1"/>
</dbReference>
<feature type="compositionally biased region" description="Polar residues" evidence="3">
    <location>
        <begin position="372"/>
        <end position="383"/>
    </location>
</feature>
<keyword evidence="2" id="KW-0539">Nucleus</keyword>
<feature type="region of interest" description="Disordered" evidence="3">
    <location>
        <begin position="323"/>
        <end position="400"/>
    </location>
</feature>
<reference evidence="5 6" key="1">
    <citation type="journal article" date="2023" name="Plants (Basel)">
        <title>Bridging the Gap: Combining Genomics and Transcriptomics Approaches to Understand Stylosanthes scabra, an Orphan Legume from the Brazilian Caatinga.</title>
        <authorList>
            <person name="Ferreira-Neto J.R.C."/>
            <person name="da Silva M.D."/>
            <person name="Binneck E."/>
            <person name="de Melo N.F."/>
            <person name="da Silva R.H."/>
            <person name="de Melo A.L.T.M."/>
            <person name="Pandolfi V."/>
            <person name="Bustamante F.O."/>
            <person name="Brasileiro-Vidal A.C."/>
            <person name="Benko-Iseppon A.M."/>
        </authorList>
    </citation>
    <scope>NUCLEOTIDE SEQUENCE [LARGE SCALE GENOMIC DNA]</scope>
    <source>
        <tissue evidence="5">Leaves</tissue>
    </source>
</reference>
<evidence type="ECO:0000256" key="3">
    <source>
        <dbReference type="SAM" id="MobiDB-lite"/>
    </source>
</evidence>